<reference evidence="1 3" key="1">
    <citation type="journal article" date="2015" name="Biotechnol. Bioeng.">
        <title>Genome sequence and phenotypic characterization of Caulobacter segnis.</title>
        <authorList>
            <person name="Patel S."/>
            <person name="Fletcher B."/>
            <person name="Scott D.C."/>
            <person name="Ely B."/>
        </authorList>
    </citation>
    <scope>NUCLEOTIDE SEQUENCE [LARGE SCALE GENOMIC DNA]</scope>
    <source>
        <strain evidence="1 3">PS02</strain>
    </source>
</reference>
<dbReference type="RefSeq" id="WP_242866903.1">
    <property type="nucleotide sequence ID" value="NZ_LITQ01000012.1"/>
</dbReference>
<proteinExistence type="predicted"/>
<accession>A0A162LH48</accession>
<evidence type="ECO:0000313" key="2">
    <source>
        <dbReference type="EMBL" id="OBR96235.1"/>
    </source>
</evidence>
<sequence length="55" mass="6551">MSYYEMEVFSRKPLYMHFKCFNCNSIIDIDSQSSNFDYLGLNKKIEAENDLELCL</sequence>
<name>A0A162LH48_9CLOT</name>
<organism evidence="1 3">
    <name type="scientific">Clostridium coskatii</name>
    <dbReference type="NCBI Taxonomy" id="1705578"/>
    <lineage>
        <taxon>Bacteria</taxon>
        <taxon>Bacillati</taxon>
        <taxon>Bacillota</taxon>
        <taxon>Clostridia</taxon>
        <taxon>Eubacteriales</taxon>
        <taxon>Clostridiaceae</taxon>
        <taxon>Clostridium</taxon>
    </lineage>
</organism>
<evidence type="ECO:0000313" key="3">
    <source>
        <dbReference type="Proteomes" id="UP000077384"/>
    </source>
</evidence>
<dbReference type="Proteomes" id="UP000077384">
    <property type="component" value="Unassembled WGS sequence"/>
</dbReference>
<comment type="caution">
    <text evidence="1">The sequence shown here is derived from an EMBL/GenBank/DDBJ whole genome shotgun (WGS) entry which is preliminary data.</text>
</comment>
<dbReference type="PATRIC" id="fig|1705578.3.peg.4309"/>
<dbReference type="Proteomes" id="UP000093694">
    <property type="component" value="Unassembled WGS sequence"/>
</dbReference>
<dbReference type="AlphaFoldDB" id="A0A162LH48"/>
<gene>
    <name evidence="2" type="ORF">CLCOS_09330</name>
    <name evidence="1" type="ORF">WX73_04196</name>
</gene>
<evidence type="ECO:0000313" key="1">
    <source>
        <dbReference type="EMBL" id="OAA93446.1"/>
    </source>
</evidence>
<evidence type="ECO:0000313" key="4">
    <source>
        <dbReference type="Proteomes" id="UP000093694"/>
    </source>
</evidence>
<protein>
    <submittedName>
        <fullName evidence="1">Uncharacterized protein</fullName>
    </submittedName>
</protein>
<dbReference type="EMBL" id="LROR01000034">
    <property type="protein sequence ID" value="OBR96235.1"/>
    <property type="molecule type" value="Genomic_DNA"/>
</dbReference>
<reference evidence="2 4" key="2">
    <citation type="journal article" date="2016" name="Front. Microbiol.">
        <title>Industrial Acetogenic Biocatalysts: A Comparative Metabolic and Genomic Analysis.</title>
        <authorList>
            <person name="Bengelsdorf F."/>
            <person name="Poehlein A."/>
            <person name="Sonja S."/>
            <person name="Erz C."/>
            <person name="Hummel T."/>
            <person name="Hoffmeister S."/>
            <person name="Daniel R."/>
            <person name="Durre P."/>
        </authorList>
    </citation>
    <scope>NUCLEOTIDE SEQUENCE [LARGE SCALE GENOMIC DNA]</scope>
    <source>
        <strain evidence="2 4">PTA-10522</strain>
    </source>
</reference>
<keyword evidence="4" id="KW-1185">Reference proteome</keyword>
<dbReference type="EMBL" id="LITQ01000012">
    <property type="protein sequence ID" value="OAA93446.1"/>
    <property type="molecule type" value="Genomic_DNA"/>
</dbReference>